<dbReference type="Pfam" id="PF00005">
    <property type="entry name" value="ABC_tran"/>
    <property type="match status" value="1"/>
</dbReference>
<protein>
    <recommendedName>
        <fullName evidence="4">ABC-type quaternary amine transporter</fullName>
        <ecNumber evidence="4">7.6.2.9</ecNumber>
    </recommendedName>
</protein>
<evidence type="ECO:0000256" key="4">
    <source>
        <dbReference type="ARBA" id="ARBA00066388"/>
    </source>
</evidence>
<gene>
    <name evidence="6" type="ORF">JW646_02950</name>
</gene>
<proteinExistence type="predicted"/>
<accession>A0AAX2ZGG8</accession>
<dbReference type="InterPro" id="IPR027417">
    <property type="entry name" value="P-loop_NTPase"/>
</dbReference>
<feature type="domain" description="ABC transporter" evidence="5">
    <location>
        <begin position="3"/>
        <end position="233"/>
    </location>
</feature>
<dbReference type="InterPro" id="IPR003439">
    <property type="entry name" value="ABC_transporter-like_ATP-bd"/>
</dbReference>
<dbReference type="AlphaFoldDB" id="A0AAX2ZGG8"/>
<evidence type="ECO:0000313" key="6">
    <source>
        <dbReference type="EMBL" id="UEL48428.1"/>
    </source>
</evidence>
<dbReference type="InterPro" id="IPR017871">
    <property type="entry name" value="ABC_transporter-like_CS"/>
</dbReference>
<dbReference type="GO" id="GO:0015418">
    <property type="term" value="F:ABC-type quaternary ammonium compound transporting activity"/>
    <property type="evidence" value="ECO:0007669"/>
    <property type="project" value="UniProtKB-EC"/>
</dbReference>
<dbReference type="PROSITE" id="PS00211">
    <property type="entry name" value="ABC_TRANSPORTER_1"/>
    <property type="match status" value="1"/>
</dbReference>
<dbReference type="EC" id="7.6.2.9" evidence="4"/>
<keyword evidence="2" id="KW-0547">Nucleotide-binding</keyword>
<dbReference type="SMART" id="SM00382">
    <property type="entry name" value="AAA"/>
    <property type="match status" value="1"/>
</dbReference>
<dbReference type="PANTHER" id="PTHR42781:SF4">
    <property type="entry name" value="SPERMIDINE_PUTRESCINE IMPORT ATP-BINDING PROTEIN POTA"/>
    <property type="match status" value="1"/>
</dbReference>
<evidence type="ECO:0000256" key="1">
    <source>
        <dbReference type="ARBA" id="ARBA00022448"/>
    </source>
</evidence>
<dbReference type="InterPro" id="IPR050093">
    <property type="entry name" value="ABC_SmlMolc_Importer"/>
</dbReference>
<keyword evidence="1" id="KW-0813">Transport</keyword>
<dbReference type="Gene3D" id="3.40.50.300">
    <property type="entry name" value="P-loop containing nucleotide triphosphate hydrolases"/>
    <property type="match status" value="1"/>
</dbReference>
<evidence type="ECO:0000313" key="7">
    <source>
        <dbReference type="Proteomes" id="UP001198983"/>
    </source>
</evidence>
<dbReference type="FunFam" id="3.40.50.300:FF:000425">
    <property type="entry name" value="Probable ABC transporter, ATP-binding subunit"/>
    <property type="match status" value="1"/>
</dbReference>
<organism evidence="6 7">
    <name type="scientific">Terrisporobacter hibernicus</name>
    <dbReference type="NCBI Taxonomy" id="2813371"/>
    <lineage>
        <taxon>Bacteria</taxon>
        <taxon>Bacillati</taxon>
        <taxon>Bacillota</taxon>
        <taxon>Clostridia</taxon>
        <taxon>Peptostreptococcales</taxon>
        <taxon>Peptostreptococcaceae</taxon>
        <taxon>Terrisporobacter</taxon>
    </lineage>
</organism>
<dbReference type="PROSITE" id="PS50893">
    <property type="entry name" value="ABC_TRANSPORTER_2"/>
    <property type="match status" value="1"/>
</dbReference>
<dbReference type="SUPFAM" id="SSF50331">
    <property type="entry name" value="MOP-like"/>
    <property type="match status" value="1"/>
</dbReference>
<dbReference type="InterPro" id="IPR008995">
    <property type="entry name" value="Mo/tungstate-bd_C_term_dom"/>
</dbReference>
<dbReference type="GO" id="GO:0016887">
    <property type="term" value="F:ATP hydrolysis activity"/>
    <property type="evidence" value="ECO:0007669"/>
    <property type="project" value="InterPro"/>
</dbReference>
<dbReference type="RefSeq" id="WP_228416556.1">
    <property type="nucleotide sequence ID" value="NZ_CP081135.1"/>
</dbReference>
<name>A0AAX2ZGG8_9FIRM</name>
<keyword evidence="3 6" id="KW-0067">ATP-binding</keyword>
<evidence type="ECO:0000259" key="5">
    <source>
        <dbReference type="PROSITE" id="PS50893"/>
    </source>
</evidence>
<dbReference type="InterPro" id="IPR003593">
    <property type="entry name" value="AAA+_ATPase"/>
</dbReference>
<sequence length="340" mass="38754">MSLKLENLKVNMGGNEILHNINLDMNSGEFISLLGPSGCGKSTLLKTIAGLNDLEKGKVILFGNEIQNISPEKRGTVIVFQDLRLFPHLSVEKNIAFAMNLNKINKQKQKEVVSKLLKNVQLEGFEKRKIKELSGGQMQRVALARALAANPDILLLDEPFSGLDEKLRIEMGQLVKKLQRENNMTMILVTHDKNEALQLSDRIALMMHGDIIQYDKPYNIYSSPISKEVADYFGRNNYFVGEVVKNIFKCHNFKLNCDKKDGKYEIMVRPSSIEIDEKKKDYEISEIIYIGDFVELVLRGKNEKILVKDSSKILSNNNIKVNNKVGIKIREEEVSFFKFE</sequence>
<dbReference type="PANTHER" id="PTHR42781">
    <property type="entry name" value="SPERMIDINE/PUTRESCINE IMPORT ATP-BINDING PROTEIN POTA"/>
    <property type="match status" value="1"/>
</dbReference>
<dbReference type="Proteomes" id="UP001198983">
    <property type="component" value="Chromosome"/>
</dbReference>
<reference evidence="6 7" key="1">
    <citation type="journal article" date="2023" name="Int. J. Syst. Evol. Microbiol.">
        <title>Terrisporobacter hibernicus sp. nov., isolated from bovine faeces in Northern Ireland.</title>
        <authorList>
            <person name="Mitchell M."/>
            <person name="Nguyen S.V."/>
            <person name="Connor M."/>
            <person name="Fairley D.J."/>
            <person name="Donoghue O."/>
            <person name="Marshall H."/>
            <person name="Koolman L."/>
            <person name="McMullan G."/>
            <person name="Schaffer K.E."/>
            <person name="McGrath J.W."/>
            <person name="Fanning S."/>
        </authorList>
    </citation>
    <scope>NUCLEOTIDE SEQUENCE [LARGE SCALE GENOMIC DNA]</scope>
    <source>
        <strain evidence="6 7">MCA3</strain>
    </source>
</reference>
<dbReference type="GO" id="GO:0005524">
    <property type="term" value="F:ATP binding"/>
    <property type="evidence" value="ECO:0007669"/>
    <property type="project" value="UniProtKB-KW"/>
</dbReference>
<dbReference type="SUPFAM" id="SSF52540">
    <property type="entry name" value="P-loop containing nucleoside triphosphate hydrolases"/>
    <property type="match status" value="1"/>
</dbReference>
<dbReference type="EMBL" id="CP081135">
    <property type="protein sequence ID" value="UEL48428.1"/>
    <property type="molecule type" value="Genomic_DNA"/>
</dbReference>
<evidence type="ECO:0000256" key="3">
    <source>
        <dbReference type="ARBA" id="ARBA00022840"/>
    </source>
</evidence>
<evidence type="ECO:0000256" key="2">
    <source>
        <dbReference type="ARBA" id="ARBA00022741"/>
    </source>
</evidence>
<dbReference type="KEGG" id="tem:JW646_02950"/>
<keyword evidence="7" id="KW-1185">Reference proteome</keyword>